<dbReference type="AlphaFoldDB" id="E3CVC7"/>
<dbReference type="PROSITE" id="PS01081">
    <property type="entry name" value="HTH_TETR_1"/>
    <property type="match status" value="1"/>
</dbReference>
<dbReference type="Gene3D" id="1.10.357.10">
    <property type="entry name" value="Tetracycline Repressor, domain 2"/>
    <property type="match status" value="1"/>
</dbReference>
<evidence type="ECO:0000259" key="5">
    <source>
        <dbReference type="PROSITE" id="PS50977"/>
    </source>
</evidence>
<evidence type="ECO:0000256" key="2">
    <source>
        <dbReference type="ARBA" id="ARBA00023125"/>
    </source>
</evidence>
<evidence type="ECO:0000256" key="4">
    <source>
        <dbReference type="PROSITE-ProRule" id="PRU00335"/>
    </source>
</evidence>
<evidence type="ECO:0000256" key="3">
    <source>
        <dbReference type="ARBA" id="ARBA00023163"/>
    </source>
</evidence>
<dbReference type="Proteomes" id="UP000005096">
    <property type="component" value="Chromosome"/>
</dbReference>
<organism evidence="6 7">
    <name type="scientific">Aminomonas paucivorans DSM 12260</name>
    <dbReference type="NCBI Taxonomy" id="584708"/>
    <lineage>
        <taxon>Bacteria</taxon>
        <taxon>Thermotogati</taxon>
        <taxon>Synergistota</taxon>
        <taxon>Synergistia</taxon>
        <taxon>Synergistales</taxon>
        <taxon>Synergistaceae</taxon>
        <taxon>Aminomonas</taxon>
    </lineage>
</organism>
<dbReference type="GO" id="GO:0003700">
    <property type="term" value="F:DNA-binding transcription factor activity"/>
    <property type="evidence" value="ECO:0007669"/>
    <property type="project" value="TreeGrafter"/>
</dbReference>
<feature type="DNA-binding region" description="H-T-H motif" evidence="4">
    <location>
        <begin position="28"/>
        <end position="47"/>
    </location>
</feature>
<dbReference type="InterPro" id="IPR023772">
    <property type="entry name" value="DNA-bd_HTH_TetR-type_CS"/>
</dbReference>
<reference evidence="6 7" key="1">
    <citation type="journal article" date="2010" name="Stand. Genomic Sci.">
        <title>Non-contiguous finished genome sequence of Aminomonas paucivorans type strain (GLU-3).</title>
        <authorList>
            <person name="Pitluck S."/>
            <person name="Yasawong M."/>
            <person name="Held B."/>
            <person name="Lapidus A."/>
            <person name="Nolan M."/>
            <person name="Copeland A."/>
            <person name="Lucas S."/>
            <person name="Del Rio T.G."/>
            <person name="Tice H."/>
            <person name="Cheng J.F."/>
            <person name="Chertkov O."/>
            <person name="Goodwin L."/>
            <person name="Tapia R."/>
            <person name="Han C."/>
            <person name="Liolios K."/>
            <person name="Ivanova N."/>
            <person name="Mavromatis K."/>
            <person name="Ovchinnikova G."/>
            <person name="Pati A."/>
            <person name="Chen A."/>
            <person name="Palaniappan K."/>
            <person name="Land M."/>
            <person name="Hauser L."/>
            <person name="Chang Y.J."/>
            <person name="Jeffries C.D."/>
            <person name="Pukall R."/>
            <person name="Spring S."/>
            <person name="Rohde M."/>
            <person name="Sikorski J."/>
            <person name="Goker M."/>
            <person name="Woyke T."/>
            <person name="Bristow J."/>
            <person name="Eisen J.A."/>
            <person name="Markowitz V."/>
            <person name="Hugenholtz P."/>
            <person name="Kyrpides N.C."/>
            <person name="Klenk H.P."/>
        </authorList>
    </citation>
    <scope>NUCLEOTIDE SEQUENCE [LARGE SCALE GENOMIC DNA]</scope>
    <source>
        <strain evidence="6 7">DSM 12260</strain>
    </source>
</reference>
<dbReference type="EMBL" id="CM001022">
    <property type="protein sequence ID" value="EFQ22484.1"/>
    <property type="molecule type" value="Genomic_DNA"/>
</dbReference>
<dbReference type="PaxDb" id="584708-Apau_0043"/>
<evidence type="ECO:0000313" key="6">
    <source>
        <dbReference type="EMBL" id="EFQ22484.1"/>
    </source>
</evidence>
<dbReference type="eggNOG" id="COG1309">
    <property type="taxonomic scope" value="Bacteria"/>
</dbReference>
<accession>E3CVC7</accession>
<evidence type="ECO:0000313" key="7">
    <source>
        <dbReference type="Proteomes" id="UP000005096"/>
    </source>
</evidence>
<protein>
    <submittedName>
        <fullName evidence="6">Transcriptional regulator, TetR family</fullName>
    </submittedName>
</protein>
<dbReference type="Pfam" id="PF00440">
    <property type="entry name" value="TetR_N"/>
    <property type="match status" value="1"/>
</dbReference>
<keyword evidence="1" id="KW-0805">Transcription regulation</keyword>
<proteinExistence type="predicted"/>
<sequence length="227" mass="26398">MKDPENRKNRILNQAWRLFLARGFGGTSMRQIAEAAGVSLGLVTYYFATKETVALEILNRFLGIFKEHLERAVDVDEDPLLYSASLVRLNYRVMSSPPFELFYKDAMRNDLYFRTIPEDRGSNPDESLRSLRRINEKYGLGHSDEYLELFGTYLCVSMERTLVLYPKTRAVGHIPDLVFRTYMGHLDPGFADFETYCRRSDALVEGILREHPELLEVRDLFEEPPRE</sequence>
<dbReference type="PROSITE" id="PS50977">
    <property type="entry name" value="HTH_TETR_2"/>
    <property type="match status" value="1"/>
</dbReference>
<name>E3CVC7_9BACT</name>
<keyword evidence="2 4" id="KW-0238">DNA-binding</keyword>
<keyword evidence="3" id="KW-0804">Transcription</keyword>
<dbReference type="SUPFAM" id="SSF46689">
    <property type="entry name" value="Homeodomain-like"/>
    <property type="match status" value="1"/>
</dbReference>
<dbReference type="HOGENOM" id="CLU_1217748_0_0_0"/>
<dbReference type="InterPro" id="IPR009057">
    <property type="entry name" value="Homeodomain-like_sf"/>
</dbReference>
<dbReference type="RefSeq" id="WP_006299621.1">
    <property type="nucleotide sequence ID" value="NZ_CM001022.1"/>
</dbReference>
<feature type="domain" description="HTH tetR-type" evidence="5">
    <location>
        <begin position="5"/>
        <end position="65"/>
    </location>
</feature>
<dbReference type="PANTHER" id="PTHR30055:SF234">
    <property type="entry name" value="HTH-TYPE TRANSCRIPTIONAL REGULATOR BETI"/>
    <property type="match status" value="1"/>
</dbReference>
<dbReference type="PRINTS" id="PR00455">
    <property type="entry name" value="HTHTETR"/>
</dbReference>
<evidence type="ECO:0000256" key="1">
    <source>
        <dbReference type="ARBA" id="ARBA00023015"/>
    </source>
</evidence>
<dbReference type="STRING" id="584708.Apau_0043"/>
<dbReference type="GO" id="GO:0000976">
    <property type="term" value="F:transcription cis-regulatory region binding"/>
    <property type="evidence" value="ECO:0007669"/>
    <property type="project" value="TreeGrafter"/>
</dbReference>
<dbReference type="InterPro" id="IPR050109">
    <property type="entry name" value="HTH-type_TetR-like_transc_reg"/>
</dbReference>
<keyword evidence="7" id="KW-1185">Reference proteome</keyword>
<gene>
    <name evidence="6" type="ORF">Apau_0043</name>
</gene>
<dbReference type="PANTHER" id="PTHR30055">
    <property type="entry name" value="HTH-TYPE TRANSCRIPTIONAL REGULATOR RUTR"/>
    <property type="match status" value="1"/>
</dbReference>
<dbReference type="InterPro" id="IPR001647">
    <property type="entry name" value="HTH_TetR"/>
</dbReference>